<protein>
    <submittedName>
        <fullName evidence="1">Uncharacterized protein</fullName>
    </submittedName>
</protein>
<accession>A0A2T2WMI8</accession>
<dbReference type="InterPro" id="IPR007396">
    <property type="entry name" value="TR_PAI2-type"/>
</dbReference>
<reference evidence="1 2" key="1">
    <citation type="journal article" date="2014" name="BMC Genomics">
        <title>Comparison of environmental and isolate Sulfobacillus genomes reveals diverse carbon, sulfur, nitrogen, and hydrogen metabolisms.</title>
        <authorList>
            <person name="Justice N.B."/>
            <person name="Norman A."/>
            <person name="Brown C.T."/>
            <person name="Singh A."/>
            <person name="Thomas B.C."/>
            <person name="Banfield J.F."/>
        </authorList>
    </citation>
    <scope>NUCLEOTIDE SEQUENCE [LARGE SCALE GENOMIC DNA]</scope>
    <source>
        <strain evidence="1">AMDSBA1</strain>
    </source>
</reference>
<comment type="caution">
    <text evidence="1">The sequence shown here is derived from an EMBL/GenBank/DDBJ whole genome shotgun (WGS) entry which is preliminary data.</text>
</comment>
<dbReference type="Pfam" id="PF04299">
    <property type="entry name" value="FMN_bind_2"/>
    <property type="match status" value="1"/>
</dbReference>
<gene>
    <name evidence="1" type="ORF">C7B43_20035</name>
</gene>
<evidence type="ECO:0000313" key="2">
    <source>
        <dbReference type="Proteomes" id="UP000242699"/>
    </source>
</evidence>
<dbReference type="Proteomes" id="UP000242699">
    <property type="component" value="Unassembled WGS sequence"/>
</dbReference>
<evidence type="ECO:0000313" key="1">
    <source>
        <dbReference type="EMBL" id="PSR23452.1"/>
    </source>
</evidence>
<proteinExistence type="predicted"/>
<dbReference type="AlphaFoldDB" id="A0A2T2WMI8"/>
<dbReference type="InterPro" id="IPR012349">
    <property type="entry name" value="Split_barrel_FMN-bd"/>
</dbReference>
<sequence length="87" mass="10277">MAAHVYGHIDIINDPNELQALIQKTVDFCEGYYEEKWVPEFTTPFIQGLMNGVVEFQIFITKIESKWKLSQNHPLERKKTPYKVFED</sequence>
<name>A0A2T2WMI8_9FIRM</name>
<dbReference type="EMBL" id="PXYT01000093">
    <property type="protein sequence ID" value="PSR23452.1"/>
    <property type="molecule type" value="Genomic_DNA"/>
</dbReference>
<dbReference type="Gene3D" id="2.30.110.10">
    <property type="entry name" value="Electron Transport, Fmn-binding Protein, Chain A"/>
    <property type="match status" value="1"/>
</dbReference>
<dbReference type="SUPFAM" id="SSF50475">
    <property type="entry name" value="FMN-binding split barrel"/>
    <property type="match status" value="1"/>
</dbReference>
<organism evidence="1 2">
    <name type="scientific">Sulfobacillus benefaciens</name>
    <dbReference type="NCBI Taxonomy" id="453960"/>
    <lineage>
        <taxon>Bacteria</taxon>
        <taxon>Bacillati</taxon>
        <taxon>Bacillota</taxon>
        <taxon>Clostridia</taxon>
        <taxon>Eubacteriales</taxon>
        <taxon>Clostridiales Family XVII. Incertae Sedis</taxon>
        <taxon>Sulfobacillus</taxon>
    </lineage>
</organism>